<evidence type="ECO:0000313" key="2">
    <source>
        <dbReference type="Proteomes" id="UP000297739"/>
    </source>
</evidence>
<organism evidence="1 2">
    <name type="scientific">Hymenobacter elongatus</name>
    <dbReference type="NCBI Taxonomy" id="877208"/>
    <lineage>
        <taxon>Bacteria</taxon>
        <taxon>Pseudomonadati</taxon>
        <taxon>Bacteroidota</taxon>
        <taxon>Cytophagia</taxon>
        <taxon>Cytophagales</taxon>
        <taxon>Hymenobacteraceae</taxon>
        <taxon>Hymenobacter</taxon>
    </lineage>
</organism>
<keyword evidence="2" id="KW-1185">Reference proteome</keyword>
<reference evidence="1 2" key="1">
    <citation type="submission" date="2019-04" db="EMBL/GenBank/DDBJ databases">
        <authorList>
            <person name="Feng G."/>
            <person name="Zhang J."/>
            <person name="Zhu H."/>
        </authorList>
    </citation>
    <scope>NUCLEOTIDE SEQUENCE [LARGE SCALE GENOMIC DNA]</scope>
    <source>
        <strain evidence="1 2">JCM 17223</strain>
    </source>
</reference>
<protein>
    <submittedName>
        <fullName evidence="1">Uncharacterized protein</fullName>
    </submittedName>
</protein>
<evidence type="ECO:0000313" key="1">
    <source>
        <dbReference type="EMBL" id="TGE15811.1"/>
    </source>
</evidence>
<gene>
    <name evidence="1" type="ORF">E5J99_11475</name>
</gene>
<dbReference type="AlphaFoldDB" id="A0A4Z0PK30"/>
<name>A0A4Z0PK30_9BACT</name>
<sequence length="272" mass="30316">MKYFFLFFILLTSLRGQARQALPPLEIAERFVAREGWPAMRDYLCCEAQQQARRQSLGQQIPGRMARACEVVQQTTTTAVVAVELRDSTGGNDFYLHFVKEATWKLHSVRGLGMTSFGRQMLTVLEGLPPAEIARYNQTHPQAEYDFTVGNIRLWVGSDADIEAHFNQRQADFEKTVQLLQARNYFATPAAGEAAANADPAINALLKSLYISRVTRKTADCDACFAFVIGGLIDNTVGLLYEPDASKVPAMNPQSLIVVKPLGKGWYLFKTT</sequence>
<dbReference type="RefSeq" id="WP_135497949.1">
    <property type="nucleotide sequence ID" value="NZ_SRLD01000020.1"/>
</dbReference>
<dbReference type="EMBL" id="SRLD01000020">
    <property type="protein sequence ID" value="TGE15811.1"/>
    <property type="molecule type" value="Genomic_DNA"/>
</dbReference>
<dbReference type="Proteomes" id="UP000297739">
    <property type="component" value="Unassembled WGS sequence"/>
</dbReference>
<accession>A0A4Z0PK30</accession>
<comment type="caution">
    <text evidence="1">The sequence shown here is derived from an EMBL/GenBank/DDBJ whole genome shotgun (WGS) entry which is preliminary data.</text>
</comment>
<proteinExistence type="predicted"/>
<dbReference type="OrthoDB" id="637051at2"/>